<dbReference type="PANTHER" id="PTHR35787:SF1">
    <property type="entry name" value="GLYCEROL UPTAKE OPERON ANTITERMINATOR REGULATORY PROTEIN"/>
    <property type="match status" value="1"/>
</dbReference>
<dbReference type="PIRSF" id="PIRSF016897">
    <property type="entry name" value="GlpP"/>
    <property type="match status" value="1"/>
</dbReference>
<sequence length="209" mass="22251">MKELLEVLRRSPVIAAVRGQEALDAALASPVRIVFLLGGDPFTLPALTRRAREAGRPVFVHMDLVEGVGRDAAGVRWIARMVKPEGILSTRAPLLRAAAGEGLRTVLRMFLVDSSSLESGERMIKSCAPDLVEVMPGLATRAIARLGRSIAQPVIGGGMLERRADVEAVLRAGALAASTSNAALWTLAAWQDGKENGEYDGQNNGYGQP</sequence>
<organism evidence="1 2">
    <name type="scientific">Candidatus Avichristensenella intestinipullorum</name>
    <dbReference type="NCBI Taxonomy" id="2840693"/>
    <lineage>
        <taxon>Bacteria</taxon>
        <taxon>Bacillati</taxon>
        <taxon>Bacillota</taxon>
        <taxon>Clostridia</taxon>
        <taxon>Candidatus Avichristensenella</taxon>
    </lineage>
</organism>
<gene>
    <name evidence="1" type="ORF">IAA66_05345</name>
</gene>
<name>A0A9D0YVG6_9FIRM</name>
<dbReference type="PANTHER" id="PTHR35787">
    <property type="entry name" value="GLYCEROL UPTAKE OPERON ANTITERMINATOR REGULATORY PROTEIN"/>
    <property type="match status" value="1"/>
</dbReference>
<dbReference type="EMBL" id="DVFI01000082">
    <property type="protein sequence ID" value="HIQ62996.1"/>
    <property type="molecule type" value="Genomic_DNA"/>
</dbReference>
<dbReference type="SUPFAM" id="SSF110391">
    <property type="entry name" value="GlpP-like"/>
    <property type="match status" value="1"/>
</dbReference>
<dbReference type="Gene3D" id="3.20.20.70">
    <property type="entry name" value="Aldolase class I"/>
    <property type="match status" value="1"/>
</dbReference>
<protein>
    <submittedName>
        <fullName evidence="1">Glycerol-3-phosphate responsive antiterminator</fullName>
    </submittedName>
</protein>
<proteinExistence type="predicted"/>
<dbReference type="Pfam" id="PF04309">
    <property type="entry name" value="G3P_antiterm"/>
    <property type="match status" value="1"/>
</dbReference>
<dbReference type="GO" id="GO:0006071">
    <property type="term" value="P:glycerol metabolic process"/>
    <property type="evidence" value="ECO:0007669"/>
    <property type="project" value="InterPro"/>
</dbReference>
<dbReference type="AlphaFoldDB" id="A0A9D0YVG6"/>
<dbReference type="Proteomes" id="UP000886819">
    <property type="component" value="Unassembled WGS sequence"/>
</dbReference>
<evidence type="ECO:0000313" key="1">
    <source>
        <dbReference type="EMBL" id="HIQ62996.1"/>
    </source>
</evidence>
<reference evidence="1" key="2">
    <citation type="journal article" date="2021" name="PeerJ">
        <title>Extensive microbial diversity within the chicken gut microbiome revealed by metagenomics and culture.</title>
        <authorList>
            <person name="Gilroy R."/>
            <person name="Ravi A."/>
            <person name="Getino M."/>
            <person name="Pursley I."/>
            <person name="Horton D.L."/>
            <person name="Alikhan N.F."/>
            <person name="Baker D."/>
            <person name="Gharbi K."/>
            <person name="Hall N."/>
            <person name="Watson M."/>
            <person name="Adriaenssens E.M."/>
            <person name="Foster-Nyarko E."/>
            <person name="Jarju S."/>
            <person name="Secka A."/>
            <person name="Antonio M."/>
            <person name="Oren A."/>
            <person name="Chaudhuri R.R."/>
            <person name="La Ragione R."/>
            <person name="Hildebrand F."/>
            <person name="Pallen M.J."/>
        </authorList>
    </citation>
    <scope>NUCLEOTIDE SEQUENCE</scope>
    <source>
        <strain evidence="1">ChiHile30-977</strain>
    </source>
</reference>
<dbReference type="InterPro" id="IPR006699">
    <property type="entry name" value="GlpP"/>
</dbReference>
<accession>A0A9D0YVG6</accession>
<reference evidence="1" key="1">
    <citation type="submission" date="2020-10" db="EMBL/GenBank/DDBJ databases">
        <authorList>
            <person name="Gilroy R."/>
        </authorList>
    </citation>
    <scope>NUCLEOTIDE SEQUENCE</scope>
    <source>
        <strain evidence="1">ChiHile30-977</strain>
    </source>
</reference>
<dbReference type="InterPro" id="IPR013785">
    <property type="entry name" value="Aldolase_TIM"/>
</dbReference>
<dbReference type="GO" id="GO:0006355">
    <property type="term" value="P:regulation of DNA-templated transcription"/>
    <property type="evidence" value="ECO:0007669"/>
    <property type="project" value="InterPro"/>
</dbReference>
<evidence type="ECO:0000313" key="2">
    <source>
        <dbReference type="Proteomes" id="UP000886819"/>
    </source>
</evidence>
<comment type="caution">
    <text evidence="1">The sequence shown here is derived from an EMBL/GenBank/DDBJ whole genome shotgun (WGS) entry which is preliminary data.</text>
</comment>